<feature type="domain" description="FCP1 homology" evidence="2">
    <location>
        <begin position="36"/>
        <end position="245"/>
    </location>
</feature>
<keyword evidence="4" id="KW-1185">Reference proteome</keyword>
<keyword evidence="1" id="KW-0813">Transport</keyword>
<dbReference type="InterPro" id="IPR023214">
    <property type="entry name" value="HAD_sf"/>
</dbReference>
<reference evidence="3 4" key="1">
    <citation type="submission" date="2024-04" db="EMBL/GenBank/DDBJ databases">
        <title>Tritrichomonas musculus Genome.</title>
        <authorList>
            <person name="Alves-Ferreira E."/>
            <person name="Grigg M."/>
            <person name="Lorenzi H."/>
            <person name="Galac M."/>
        </authorList>
    </citation>
    <scope>NUCLEOTIDE SEQUENCE [LARGE SCALE GENOMIC DNA]</scope>
    <source>
        <strain evidence="3 4">EAF2021</strain>
    </source>
</reference>
<gene>
    <name evidence="3" type="ORF">M9Y10_019346</name>
</gene>
<evidence type="ECO:0000259" key="2">
    <source>
        <dbReference type="PROSITE" id="PS50969"/>
    </source>
</evidence>
<dbReference type="InterPro" id="IPR036412">
    <property type="entry name" value="HAD-like_sf"/>
</dbReference>
<dbReference type="InterPro" id="IPR004274">
    <property type="entry name" value="FCP1_dom"/>
</dbReference>
<dbReference type="Proteomes" id="UP001470230">
    <property type="component" value="Unassembled WGS sequence"/>
</dbReference>
<comment type="similarity">
    <text evidence="1">Belongs to the TIM50 family.</text>
</comment>
<evidence type="ECO:0000313" key="4">
    <source>
        <dbReference type="Proteomes" id="UP001470230"/>
    </source>
</evidence>
<dbReference type="SMART" id="SM00577">
    <property type="entry name" value="CPDc"/>
    <property type="match status" value="1"/>
</dbReference>
<keyword evidence="1" id="KW-0809">Transit peptide</keyword>
<dbReference type="Pfam" id="PF03031">
    <property type="entry name" value="NIF"/>
    <property type="match status" value="1"/>
</dbReference>
<proteinExistence type="inferred from homology"/>
<evidence type="ECO:0000313" key="3">
    <source>
        <dbReference type="EMBL" id="KAK8848286.1"/>
    </source>
</evidence>
<organism evidence="3 4">
    <name type="scientific">Tritrichomonas musculus</name>
    <dbReference type="NCBI Taxonomy" id="1915356"/>
    <lineage>
        <taxon>Eukaryota</taxon>
        <taxon>Metamonada</taxon>
        <taxon>Parabasalia</taxon>
        <taxon>Tritrichomonadida</taxon>
        <taxon>Tritrichomonadidae</taxon>
        <taxon>Tritrichomonas</taxon>
    </lineage>
</organism>
<name>A0ABR2HJ80_9EUKA</name>
<keyword evidence="1" id="KW-0653">Protein transport</keyword>
<protein>
    <recommendedName>
        <fullName evidence="1">Mitochondrial import inner membrane translocase subunit TIM50</fullName>
    </recommendedName>
</protein>
<dbReference type="PANTHER" id="PTHR12210">
    <property type="entry name" value="DULLARD PROTEIN PHOSPHATASE"/>
    <property type="match status" value="1"/>
</dbReference>
<comment type="subcellular location">
    <subcellularLocation>
        <location evidence="1">Mitochondrion inner membrane</location>
        <topology evidence="1">Single-pass membrane protein</topology>
    </subcellularLocation>
</comment>
<dbReference type="SUPFAM" id="SSF56784">
    <property type="entry name" value="HAD-like"/>
    <property type="match status" value="1"/>
</dbReference>
<dbReference type="PROSITE" id="PS50969">
    <property type="entry name" value="FCP1"/>
    <property type="match status" value="1"/>
</dbReference>
<comment type="subunit">
    <text evidence="1">Component of the TIM23 complex.</text>
</comment>
<accession>A0ABR2HJ80</accession>
<keyword evidence="1" id="KW-0811">Translocation</keyword>
<dbReference type="InterPro" id="IPR050365">
    <property type="entry name" value="TIM50"/>
</dbReference>
<keyword evidence="1" id="KW-0496">Mitochondrion</keyword>
<dbReference type="EMBL" id="JAPFFF010000027">
    <property type="protein sequence ID" value="KAK8848286.1"/>
    <property type="molecule type" value="Genomic_DNA"/>
</dbReference>
<dbReference type="Gene3D" id="3.40.50.1000">
    <property type="entry name" value="HAD superfamily/HAD-like"/>
    <property type="match status" value="1"/>
</dbReference>
<sequence length="274" mass="32067">MSVIHNFNEKLKQVCSDALVHEVNDKLDHVTVPDSFQKRRYSIVFDLDNTLVYTSPIQTQNTSFMIYHQIKNNLRAKSATNLPKFSLTESFNIQQKTLRESMPKCNKRKMFVQIRPYLFEFLRSISLNYNIYFYTSYEREYAIDIVSKILNDAFDVNFSKSSDTYGYFENLDEIIFARECCKFINGYELKDLRILNQPLTDVILIDDIQSCGLLQPKNSLIIPPFYGDTDDAFLMEELLPLLNKCAECQELLSSIRKYSIELSPHLFVQDSDEQ</sequence>
<comment type="function">
    <text evidence="1">Essential component of the TIM23 complex, a complex that mediates the translocation of transit peptide-containing proteins across the mitochondrial inner membrane.</text>
</comment>
<evidence type="ECO:0000256" key="1">
    <source>
        <dbReference type="RuleBase" id="RU365079"/>
    </source>
</evidence>
<comment type="caution">
    <text evidence="3">The sequence shown here is derived from an EMBL/GenBank/DDBJ whole genome shotgun (WGS) entry which is preliminary data.</text>
</comment>